<dbReference type="InterPro" id="IPR029063">
    <property type="entry name" value="SAM-dependent_MTases_sf"/>
</dbReference>
<evidence type="ECO:0000256" key="3">
    <source>
        <dbReference type="ARBA" id="ARBA00023004"/>
    </source>
</evidence>
<evidence type="ECO:0000313" key="6">
    <source>
        <dbReference type="EMBL" id="SOY28969.1"/>
    </source>
</evidence>
<evidence type="ECO:0000313" key="7">
    <source>
        <dbReference type="Proteomes" id="UP000236311"/>
    </source>
</evidence>
<dbReference type="OrthoDB" id="1854625at2"/>
<keyword evidence="2" id="KW-0479">Metal-binding</keyword>
<dbReference type="EMBL" id="OFSM01000007">
    <property type="protein sequence ID" value="SOY28969.1"/>
    <property type="molecule type" value="Genomic_DNA"/>
</dbReference>
<evidence type="ECO:0000256" key="4">
    <source>
        <dbReference type="ARBA" id="ARBA00023014"/>
    </source>
</evidence>
<gene>
    <name evidence="6" type="primary">moaA_1</name>
    <name evidence="6" type="ORF">AMURIS_01684</name>
</gene>
<dbReference type="Gene3D" id="3.40.50.720">
    <property type="entry name" value="NAD(P)-binding Rossmann-like Domain"/>
    <property type="match status" value="1"/>
</dbReference>
<organism evidence="6 7">
    <name type="scientific">Acetatifactor muris</name>
    <dbReference type="NCBI Taxonomy" id="879566"/>
    <lineage>
        <taxon>Bacteria</taxon>
        <taxon>Bacillati</taxon>
        <taxon>Bacillota</taxon>
        <taxon>Clostridia</taxon>
        <taxon>Lachnospirales</taxon>
        <taxon>Lachnospiraceae</taxon>
        <taxon>Acetatifactor</taxon>
    </lineage>
</organism>
<dbReference type="GO" id="GO:0051536">
    <property type="term" value="F:iron-sulfur cluster binding"/>
    <property type="evidence" value="ECO:0007669"/>
    <property type="project" value="UniProtKB-KW"/>
</dbReference>
<dbReference type="SUPFAM" id="SSF53335">
    <property type="entry name" value="S-adenosyl-L-methionine-dependent methyltransferases"/>
    <property type="match status" value="1"/>
</dbReference>
<dbReference type="InterPro" id="IPR007197">
    <property type="entry name" value="rSAM"/>
</dbReference>
<dbReference type="SUPFAM" id="SSF102114">
    <property type="entry name" value="Radical SAM enzymes"/>
    <property type="match status" value="1"/>
</dbReference>
<dbReference type="SFLD" id="SFLDS00029">
    <property type="entry name" value="Radical_SAM"/>
    <property type="match status" value="1"/>
</dbReference>
<protein>
    <submittedName>
        <fullName evidence="6">Cyclic pyranopterin monophosphate synthase</fullName>
    </submittedName>
</protein>
<dbReference type="PANTHER" id="PTHR11228">
    <property type="entry name" value="RADICAL SAM DOMAIN PROTEIN"/>
    <property type="match status" value="1"/>
</dbReference>
<evidence type="ECO:0000259" key="5">
    <source>
        <dbReference type="Pfam" id="PF04055"/>
    </source>
</evidence>
<keyword evidence="3" id="KW-0408">Iron</keyword>
<sequence>MRWINRGHEYDQAYERMAEKKSFYLFGAGDYGRQFIEIFSSEIQIKGYIDNDSSKQGQIINGMRCYSLEEVTLNNDEGIIITMSQYARVMPTEQLRQRGYIRNEHFFDIEEFVSVYHVYKYDKVYFSAISFLPSTVCNLKCRHCLNFNPFAEKFYVREWGELVRDLDLFFSCVDHIMLFHVSGGEPMLYKHTADLIEYIDKKYGDRIDTLRTVTNGTIIPGDEVLKKISECNVEIVVDDYREAVPCYKENFDKLICKLEEYHIKYYVNKVDNWIDLAPERTDNSRMTEAQMEAYRSSCNQSWQELRDGKLYSCNYAAYATVAGIAGEQDLEEAYELTQFGPEKKKELVEFRLGYTTKGYTNFCRKCRGFTPGNAEKVEVASQQKDIEY</sequence>
<feature type="domain" description="Radical SAM core" evidence="5">
    <location>
        <begin position="133"/>
        <end position="234"/>
    </location>
</feature>
<accession>A0A2K4ZEU6</accession>
<keyword evidence="1" id="KW-0949">S-adenosyl-L-methionine</keyword>
<dbReference type="InterPro" id="IPR058240">
    <property type="entry name" value="rSAM_sf"/>
</dbReference>
<dbReference type="Proteomes" id="UP000236311">
    <property type="component" value="Unassembled WGS sequence"/>
</dbReference>
<dbReference type="CDD" id="cd01335">
    <property type="entry name" value="Radical_SAM"/>
    <property type="match status" value="1"/>
</dbReference>
<dbReference type="PANTHER" id="PTHR11228:SF7">
    <property type="entry name" value="PQQA PEPTIDE CYCLASE"/>
    <property type="match status" value="1"/>
</dbReference>
<evidence type="ECO:0000256" key="2">
    <source>
        <dbReference type="ARBA" id="ARBA00022723"/>
    </source>
</evidence>
<dbReference type="GO" id="GO:0046872">
    <property type="term" value="F:metal ion binding"/>
    <property type="evidence" value="ECO:0007669"/>
    <property type="project" value="UniProtKB-KW"/>
</dbReference>
<dbReference type="GO" id="GO:0003824">
    <property type="term" value="F:catalytic activity"/>
    <property type="evidence" value="ECO:0007669"/>
    <property type="project" value="InterPro"/>
</dbReference>
<dbReference type="Gene3D" id="3.20.20.70">
    <property type="entry name" value="Aldolase class I"/>
    <property type="match status" value="1"/>
</dbReference>
<dbReference type="Pfam" id="PF04055">
    <property type="entry name" value="Radical_SAM"/>
    <property type="match status" value="1"/>
</dbReference>
<dbReference type="InterPro" id="IPR050377">
    <property type="entry name" value="Radical_SAM_PqqE_MftC-like"/>
</dbReference>
<dbReference type="AlphaFoldDB" id="A0A2K4ZEU6"/>
<proteinExistence type="predicted"/>
<dbReference type="RefSeq" id="WP_103239030.1">
    <property type="nucleotide sequence ID" value="NZ_JANJZD010000022.1"/>
</dbReference>
<keyword evidence="4" id="KW-0411">Iron-sulfur</keyword>
<evidence type="ECO:0000256" key="1">
    <source>
        <dbReference type="ARBA" id="ARBA00022691"/>
    </source>
</evidence>
<dbReference type="InterPro" id="IPR013785">
    <property type="entry name" value="Aldolase_TIM"/>
</dbReference>
<reference evidence="6 7" key="1">
    <citation type="submission" date="2018-01" db="EMBL/GenBank/DDBJ databases">
        <authorList>
            <person name="Gaut B.S."/>
            <person name="Morton B.R."/>
            <person name="Clegg M.T."/>
            <person name="Duvall M.R."/>
        </authorList>
    </citation>
    <scope>NUCLEOTIDE SEQUENCE [LARGE SCALE GENOMIC DNA]</scope>
    <source>
        <strain evidence="6">GP69</strain>
    </source>
</reference>
<keyword evidence="7" id="KW-1185">Reference proteome</keyword>
<name>A0A2K4ZEU6_9FIRM</name>